<comment type="caution">
    <text evidence="1">The sequence shown here is derived from an EMBL/GenBank/DDBJ whole genome shotgun (WGS) entry which is preliminary data.</text>
</comment>
<reference evidence="1" key="1">
    <citation type="submission" date="2013-08" db="EMBL/GenBank/DDBJ databases">
        <authorList>
            <person name="Mendez C."/>
            <person name="Richter M."/>
            <person name="Ferrer M."/>
            <person name="Sanchez J."/>
        </authorList>
    </citation>
    <scope>NUCLEOTIDE SEQUENCE</scope>
</reference>
<sequence length="88" mass="9543">DQINEATIRASWTPGGQHQGDFGAQFLDDDWNTKEMDTFTNNYWELWSGYGPASNNTTGVALPSSLFHSVSVGSNWMPGFSGTGNLPG</sequence>
<accession>T0ZS71</accession>
<dbReference type="AlphaFoldDB" id="T0ZS71"/>
<evidence type="ECO:0000313" key="1">
    <source>
        <dbReference type="EMBL" id="EQD32670.1"/>
    </source>
</evidence>
<dbReference type="EMBL" id="AUZZ01009737">
    <property type="protein sequence ID" value="EQD32670.1"/>
    <property type="molecule type" value="Genomic_DNA"/>
</dbReference>
<gene>
    <name evidence="1" type="ORF">B2A_13444</name>
</gene>
<feature type="non-terminal residue" evidence="1">
    <location>
        <position position="1"/>
    </location>
</feature>
<protein>
    <submittedName>
        <fullName evidence="1">Uncharacterized protein</fullName>
    </submittedName>
</protein>
<reference evidence="1" key="2">
    <citation type="journal article" date="2014" name="ISME J.">
        <title>Microbial stratification in low pH oxic and suboxic macroscopic growths along an acid mine drainage.</title>
        <authorList>
            <person name="Mendez-Garcia C."/>
            <person name="Mesa V."/>
            <person name="Sprenger R.R."/>
            <person name="Richter M."/>
            <person name="Diez M.S."/>
            <person name="Solano J."/>
            <person name="Bargiela R."/>
            <person name="Golyshina O.V."/>
            <person name="Manteca A."/>
            <person name="Ramos J.L."/>
            <person name="Gallego J.R."/>
            <person name="Llorente I."/>
            <person name="Martins Dos Santos V.A."/>
            <person name="Jensen O.N."/>
            <person name="Pelaez A.I."/>
            <person name="Sanchez J."/>
            <person name="Ferrer M."/>
        </authorList>
    </citation>
    <scope>NUCLEOTIDE SEQUENCE</scope>
</reference>
<proteinExistence type="predicted"/>
<organism evidence="1">
    <name type="scientific">mine drainage metagenome</name>
    <dbReference type="NCBI Taxonomy" id="410659"/>
    <lineage>
        <taxon>unclassified sequences</taxon>
        <taxon>metagenomes</taxon>
        <taxon>ecological metagenomes</taxon>
    </lineage>
</organism>
<feature type="non-terminal residue" evidence="1">
    <location>
        <position position="88"/>
    </location>
</feature>
<name>T0ZS71_9ZZZZ</name>